<evidence type="ECO:0000256" key="1">
    <source>
        <dbReference type="ARBA" id="ARBA00004651"/>
    </source>
</evidence>
<dbReference type="PANTHER" id="PTHR47371">
    <property type="entry name" value="LIPOTEICHOIC ACID SYNTHASE"/>
    <property type="match status" value="1"/>
</dbReference>
<dbReference type="Proteomes" id="UP000032366">
    <property type="component" value="Unassembled WGS sequence"/>
</dbReference>
<dbReference type="RefSeq" id="WP_044360162.1">
    <property type="nucleotide sequence ID" value="NZ_JXWY01000033.1"/>
</dbReference>
<evidence type="ECO:0000256" key="6">
    <source>
        <dbReference type="ARBA" id="ARBA00023136"/>
    </source>
</evidence>
<organism evidence="10 12">
    <name type="scientific">Staphylococcus microti</name>
    <dbReference type="NCBI Taxonomy" id="569857"/>
    <lineage>
        <taxon>Bacteria</taxon>
        <taxon>Bacillati</taxon>
        <taxon>Bacillota</taxon>
        <taxon>Bacilli</taxon>
        <taxon>Bacillales</taxon>
        <taxon>Staphylococcaceae</taxon>
        <taxon>Staphylococcus</taxon>
    </lineage>
</organism>
<sequence length="612" mass="69873">MQWLIYLVVGVICTVLDVTLIRRTRAIKHLIAKFLFYTITLNIITLGLFVIVLGRPDSVESPVYTTAFAAQYVGVALLIGVVWLGIKYLLQRQTLIQFREATVKRRWLDVIVKALIMLFTIVGLLVVFFADWFIDYFGNITPEQFLFNLKSPIKGTSDGMVAEIIRTPILKAFFFAVPLFILVVYNRYDVVVAKPQRTLFKRTVGKVLLLLVALAVLVSGVTYGSQKLRLPEVYEAYAKDSQYIAKNYVAPTAKQYEFPEKKRNLVHIYLESVENSYLSKDLGGYMHENLMPELTELSKEGVHFSDTKAPFGGPYQTYGSSWSVAGMINMGMGIPLKIPMNGNSYGKSGYFLPGARGLGDILQEEGYEQTIMFGADADFGGLTTYFKSHGDFNIWDWKYARDNGYIPKDYKVWWGFEDDKLYDFAKQEITRLSQTGKPFNFTMETADTHFPDGYVSKNTPTPRDNQYANVIAYSTSEAVEFVRWIQQQPYYKDTTIVITGDHLSMDKKFFKHFDPNYKRDIFNLIINPAKEPEKVQNRKFAPLDMFPTILSSMGVEIKGDRLGLGTDLFSETPTLIERDGIDKFDHEISVNSNYYNKQFVSERGTGKQKVEQ</sequence>
<evidence type="ECO:0000313" key="10">
    <source>
        <dbReference type="EMBL" id="SUM58505.1"/>
    </source>
</evidence>
<dbReference type="InterPro" id="IPR050448">
    <property type="entry name" value="OpgB/LTA_synthase_biosynth"/>
</dbReference>
<keyword evidence="3" id="KW-1003">Cell membrane</keyword>
<dbReference type="CDD" id="cd16015">
    <property type="entry name" value="LTA_synthase"/>
    <property type="match status" value="1"/>
</dbReference>
<dbReference type="Gene3D" id="3.40.720.10">
    <property type="entry name" value="Alkaline Phosphatase, subunit A"/>
    <property type="match status" value="1"/>
</dbReference>
<feature type="domain" description="Sulfatase N-terminal" evidence="8">
    <location>
        <begin position="263"/>
        <end position="555"/>
    </location>
</feature>
<keyword evidence="11" id="KW-1185">Reference proteome</keyword>
<evidence type="ECO:0000313" key="9">
    <source>
        <dbReference type="EMBL" id="KIX90924.1"/>
    </source>
</evidence>
<dbReference type="InterPro" id="IPR017850">
    <property type="entry name" value="Alkaline_phosphatase_core_sf"/>
</dbReference>
<feature type="transmembrane region" description="Helical" evidence="7">
    <location>
        <begin position="6"/>
        <end position="22"/>
    </location>
</feature>
<dbReference type="Pfam" id="PF00884">
    <property type="entry name" value="Sulfatase"/>
    <property type="match status" value="1"/>
</dbReference>
<keyword evidence="5 7" id="KW-1133">Transmembrane helix</keyword>
<evidence type="ECO:0000259" key="8">
    <source>
        <dbReference type="Pfam" id="PF00884"/>
    </source>
</evidence>
<evidence type="ECO:0000256" key="5">
    <source>
        <dbReference type="ARBA" id="ARBA00022989"/>
    </source>
</evidence>
<dbReference type="EMBL" id="UHDT01000001">
    <property type="protein sequence ID" value="SUM58505.1"/>
    <property type="molecule type" value="Genomic_DNA"/>
</dbReference>
<feature type="transmembrane region" description="Helical" evidence="7">
    <location>
        <begin position="34"/>
        <end position="54"/>
    </location>
</feature>
<gene>
    <name evidence="10" type="primary">ltaS_2</name>
    <name evidence="10" type="ORF">NCTC13832_02255</name>
    <name evidence="9" type="ORF">TP70_05460</name>
</gene>
<comment type="subcellular location">
    <subcellularLocation>
        <location evidence="1">Cell membrane</location>
        <topology evidence="1">Multi-pass membrane protein</topology>
    </subcellularLocation>
</comment>
<keyword evidence="4 7" id="KW-0812">Transmembrane</keyword>
<feature type="transmembrane region" description="Helical" evidence="7">
    <location>
        <begin position="110"/>
        <end position="134"/>
    </location>
</feature>
<dbReference type="GO" id="GO:0005886">
    <property type="term" value="C:plasma membrane"/>
    <property type="evidence" value="ECO:0007669"/>
    <property type="project" value="UniProtKB-SubCell"/>
</dbReference>
<dbReference type="AlphaFoldDB" id="A0A0D6XQ45"/>
<evidence type="ECO:0000256" key="4">
    <source>
        <dbReference type="ARBA" id="ARBA00022692"/>
    </source>
</evidence>
<feature type="transmembrane region" description="Helical" evidence="7">
    <location>
        <begin position="207"/>
        <end position="225"/>
    </location>
</feature>
<evidence type="ECO:0000313" key="11">
    <source>
        <dbReference type="Proteomes" id="UP000032366"/>
    </source>
</evidence>
<dbReference type="InterPro" id="IPR000917">
    <property type="entry name" value="Sulfatase_N"/>
</dbReference>
<evidence type="ECO:0000313" key="12">
    <source>
        <dbReference type="Proteomes" id="UP000254100"/>
    </source>
</evidence>
<evidence type="ECO:0000256" key="2">
    <source>
        <dbReference type="ARBA" id="ARBA00004936"/>
    </source>
</evidence>
<keyword evidence="6 7" id="KW-0472">Membrane</keyword>
<dbReference type="OrthoDB" id="9760224at2"/>
<dbReference type="Proteomes" id="UP000254100">
    <property type="component" value="Unassembled WGS sequence"/>
</dbReference>
<reference evidence="10 12" key="2">
    <citation type="submission" date="2018-06" db="EMBL/GenBank/DDBJ databases">
        <authorList>
            <consortium name="Pathogen Informatics"/>
            <person name="Doyle S."/>
        </authorList>
    </citation>
    <scope>NUCLEOTIDE SEQUENCE [LARGE SCALE GENOMIC DNA]</scope>
    <source>
        <strain evidence="10 12">NCTC13832</strain>
    </source>
</reference>
<comment type="pathway">
    <text evidence="2">Cell wall biogenesis; lipoteichoic acid biosynthesis.</text>
</comment>
<name>A0A0D6XQ45_9STAP</name>
<evidence type="ECO:0000256" key="7">
    <source>
        <dbReference type="SAM" id="Phobius"/>
    </source>
</evidence>
<feature type="transmembrane region" description="Helical" evidence="7">
    <location>
        <begin position="66"/>
        <end position="90"/>
    </location>
</feature>
<dbReference type="PANTHER" id="PTHR47371:SF3">
    <property type="entry name" value="PHOSPHOGLYCEROL TRANSFERASE I"/>
    <property type="match status" value="1"/>
</dbReference>
<dbReference type="EMBL" id="JXWY01000033">
    <property type="protein sequence ID" value="KIX90924.1"/>
    <property type="molecule type" value="Genomic_DNA"/>
</dbReference>
<proteinExistence type="predicted"/>
<protein>
    <submittedName>
        <fullName evidence="10">Sulfatase</fullName>
    </submittedName>
</protein>
<accession>A0A0D6XQ45</accession>
<dbReference type="SUPFAM" id="SSF53649">
    <property type="entry name" value="Alkaline phosphatase-like"/>
    <property type="match status" value="1"/>
</dbReference>
<reference evidence="9 11" key="1">
    <citation type="submission" date="2015-01" db="EMBL/GenBank/DDBJ databases">
        <authorList>
            <person name="Guo J."/>
        </authorList>
    </citation>
    <scope>NUCLEOTIDE SEQUENCE [LARGE SCALE GENOMIC DNA]</scope>
    <source>
        <strain evidence="9 11">DSM 22147</strain>
    </source>
</reference>
<evidence type="ECO:0000256" key="3">
    <source>
        <dbReference type="ARBA" id="ARBA00022475"/>
    </source>
</evidence>
<feature type="transmembrane region" description="Helical" evidence="7">
    <location>
        <begin position="169"/>
        <end position="186"/>
    </location>
</feature>